<dbReference type="InterPro" id="IPR003107">
    <property type="entry name" value="HAT"/>
</dbReference>
<sequence>MLKMFESEGYSGDDTNGGGVSTKKGGGIKIYTREKSASHTIPDEAKAVIARGVKVIPKSVKLWMQAAKLEHEDVNRSRVFRKGLEHIPDIVRLWKAIVELTNEEAARHLLQRITGAKLEKANENTAMVGKIIERGIRTLQREEVEIARETWMKEAEAAERTGSMATCQAIIHNWDWGKVNGSKQLEKSHGTRESLDELLRRAVKYTPQAEVLWQMGAKEKLLAGDVPGARDILREAYLAIPNSEEIWLAAFKLEFENNEPERARMILARAREKERNERVWMKSAIVERELGNTVEERSVEKKMRGLSKARVVLTTARKKNPHNPELWLAAIRAELRHGNKKESENLMAKTLQQCRTKHFQPLLGQISKLEEALYNIQFEQHCTAILCVVSLIVANEEMSRRALHKAIFESVAPISVGALQVYLLQRLFERKLGTTRV</sequence>
<reference evidence="3 4" key="1">
    <citation type="submission" date="2023-12" db="EMBL/GenBank/DDBJ databases">
        <title>A high-quality genome assembly for Dillenia turbinata (Dilleniales).</title>
        <authorList>
            <person name="Chanderbali A."/>
        </authorList>
    </citation>
    <scope>NUCLEOTIDE SEQUENCE [LARGE SCALE GENOMIC DNA]</scope>
    <source>
        <strain evidence="3">LSX21</strain>
        <tissue evidence="3">Leaf</tissue>
    </source>
</reference>
<keyword evidence="4" id="KW-1185">Reference proteome</keyword>
<dbReference type="GO" id="GO:0071013">
    <property type="term" value="C:catalytic step 2 spliceosome"/>
    <property type="evidence" value="ECO:0007669"/>
    <property type="project" value="TreeGrafter"/>
</dbReference>
<keyword evidence="1" id="KW-0677">Repeat</keyword>
<accession>A0AAN8UKU3</accession>
<feature type="region of interest" description="Disordered" evidence="2">
    <location>
        <begin position="1"/>
        <end position="21"/>
    </location>
</feature>
<dbReference type="AlphaFoldDB" id="A0AAN8UKU3"/>
<dbReference type="Pfam" id="PF14559">
    <property type="entry name" value="TPR_19"/>
    <property type="match status" value="1"/>
</dbReference>
<evidence type="ECO:0000256" key="2">
    <source>
        <dbReference type="SAM" id="MobiDB-lite"/>
    </source>
</evidence>
<protein>
    <recommendedName>
        <fullName evidence="5">PRP1 splicing factor N-terminal domain-containing protein</fullName>
    </recommendedName>
</protein>
<evidence type="ECO:0008006" key="5">
    <source>
        <dbReference type="Google" id="ProtNLM"/>
    </source>
</evidence>
<evidence type="ECO:0000313" key="4">
    <source>
        <dbReference type="Proteomes" id="UP001370490"/>
    </source>
</evidence>
<dbReference type="PANTHER" id="PTHR11246:SF1">
    <property type="entry name" value="PRE-MRNA-PROCESSING FACTOR 6"/>
    <property type="match status" value="1"/>
</dbReference>
<dbReference type="EMBL" id="JBAMMX010000022">
    <property type="protein sequence ID" value="KAK6918713.1"/>
    <property type="molecule type" value="Genomic_DNA"/>
</dbReference>
<evidence type="ECO:0000313" key="3">
    <source>
        <dbReference type="EMBL" id="KAK6918713.1"/>
    </source>
</evidence>
<dbReference type="SMART" id="SM00386">
    <property type="entry name" value="HAT"/>
    <property type="match status" value="4"/>
</dbReference>
<name>A0AAN8UKU3_9MAGN</name>
<dbReference type="InterPro" id="IPR045075">
    <property type="entry name" value="Syf1-like"/>
</dbReference>
<organism evidence="3 4">
    <name type="scientific">Dillenia turbinata</name>
    <dbReference type="NCBI Taxonomy" id="194707"/>
    <lineage>
        <taxon>Eukaryota</taxon>
        <taxon>Viridiplantae</taxon>
        <taxon>Streptophyta</taxon>
        <taxon>Embryophyta</taxon>
        <taxon>Tracheophyta</taxon>
        <taxon>Spermatophyta</taxon>
        <taxon>Magnoliopsida</taxon>
        <taxon>eudicotyledons</taxon>
        <taxon>Gunneridae</taxon>
        <taxon>Pentapetalae</taxon>
        <taxon>Dilleniales</taxon>
        <taxon>Dilleniaceae</taxon>
        <taxon>Dillenia</taxon>
    </lineage>
</organism>
<dbReference type="GO" id="GO:0000244">
    <property type="term" value="P:spliceosomal tri-snRNP complex assembly"/>
    <property type="evidence" value="ECO:0007669"/>
    <property type="project" value="TreeGrafter"/>
</dbReference>
<dbReference type="SUPFAM" id="SSF48452">
    <property type="entry name" value="TPR-like"/>
    <property type="match status" value="1"/>
</dbReference>
<dbReference type="Proteomes" id="UP001370490">
    <property type="component" value="Unassembled WGS sequence"/>
</dbReference>
<gene>
    <name evidence="3" type="ORF">RJ641_017135</name>
</gene>
<proteinExistence type="predicted"/>
<dbReference type="GO" id="GO:2000636">
    <property type="term" value="P:positive regulation of primary miRNA processing"/>
    <property type="evidence" value="ECO:0007669"/>
    <property type="project" value="TreeGrafter"/>
</dbReference>
<dbReference type="Gene3D" id="1.25.40.10">
    <property type="entry name" value="Tetratricopeptide repeat domain"/>
    <property type="match status" value="2"/>
</dbReference>
<dbReference type="GO" id="GO:0046540">
    <property type="term" value="C:U4/U6 x U5 tri-snRNP complex"/>
    <property type="evidence" value="ECO:0007669"/>
    <property type="project" value="TreeGrafter"/>
</dbReference>
<evidence type="ECO:0000256" key="1">
    <source>
        <dbReference type="ARBA" id="ARBA00022737"/>
    </source>
</evidence>
<comment type="caution">
    <text evidence="3">The sequence shown here is derived from an EMBL/GenBank/DDBJ whole genome shotgun (WGS) entry which is preliminary data.</text>
</comment>
<dbReference type="PANTHER" id="PTHR11246">
    <property type="entry name" value="PRE-MRNA SPLICING FACTOR"/>
    <property type="match status" value="1"/>
</dbReference>
<dbReference type="GO" id="GO:0080188">
    <property type="term" value="P:gene silencing by siRNA-directed DNA methylation"/>
    <property type="evidence" value="ECO:0007669"/>
    <property type="project" value="TreeGrafter"/>
</dbReference>
<dbReference type="InterPro" id="IPR011990">
    <property type="entry name" value="TPR-like_helical_dom_sf"/>
</dbReference>